<name>D3DXL5_CUPMC</name>
<reference evidence="2" key="1">
    <citation type="journal article" date="2010" name="PLoS ONE">
        <title>The complete genome sequence of Cupriavidus metallidurans strain CH34, a master survivalist in harsh and anthropogenic environments.</title>
        <authorList>
            <person name="Janssen P.J."/>
            <person name="Van Houdt R."/>
            <person name="Moors H."/>
            <person name="Monsieurs P."/>
            <person name="Morin N."/>
            <person name="Michaux A."/>
            <person name="Benotmane M.A."/>
            <person name="Leys N."/>
            <person name="Vallaeys T."/>
            <person name="Lapidus A."/>
            <person name="Monchy S."/>
            <person name="Medigue C."/>
            <person name="Taghavi S."/>
            <person name="McCorkle S."/>
            <person name="Dunn J."/>
            <person name="van der Lelie D."/>
            <person name="Mergeay M."/>
        </authorList>
    </citation>
    <scope>NUCLEOTIDE SEQUENCE [LARGE SCALE GENOMIC DNA]</scope>
    <source>
        <strain evidence="2">ATCC 43123 / DSM 2839 / NBRC 102507 / CH34</strain>
    </source>
</reference>
<dbReference type="AlphaFoldDB" id="D3DXL5"/>
<accession>D3DXL5</accession>
<gene>
    <name evidence="1" type="ordered locus">Rmet_6417</name>
</gene>
<organism evidence="1 2">
    <name type="scientific">Cupriavidus metallidurans (strain ATCC 43123 / DSM 2839 / NBRC 102507 / CH34)</name>
    <name type="common">Ralstonia metallidurans</name>
    <dbReference type="NCBI Taxonomy" id="266264"/>
    <lineage>
        <taxon>Bacteria</taxon>
        <taxon>Pseudomonadati</taxon>
        <taxon>Pseudomonadota</taxon>
        <taxon>Betaproteobacteria</taxon>
        <taxon>Burkholderiales</taxon>
        <taxon>Burkholderiaceae</taxon>
        <taxon>Cupriavidus</taxon>
    </lineage>
</organism>
<protein>
    <submittedName>
        <fullName evidence="1">Uncharacterized protein</fullName>
    </submittedName>
</protein>
<proteinExistence type="predicted"/>
<sequence length="65" mass="7345">MPRNASAAVNVGPYADIRFRYAWFDNSVRGDQSPEAGDYSQEWNVSVEGAWAHGMRGERRGRRSV</sequence>
<dbReference type="HOGENOM" id="CLU_2846685_0_0_4"/>
<dbReference type="Proteomes" id="UP000002429">
    <property type="component" value="Chromosome"/>
</dbReference>
<evidence type="ECO:0000313" key="2">
    <source>
        <dbReference type="Proteomes" id="UP000002429"/>
    </source>
</evidence>
<evidence type="ECO:0000313" key="1">
    <source>
        <dbReference type="EMBL" id="ADC45035.1"/>
    </source>
</evidence>
<dbReference type="STRING" id="266264.Rmet_6417"/>
<dbReference type="EMBL" id="CP000352">
    <property type="protein sequence ID" value="ADC45035.1"/>
    <property type="molecule type" value="Genomic_DNA"/>
</dbReference>
<dbReference type="KEGG" id="rme:Rmet_6417"/>
<keyword evidence="2" id="KW-1185">Reference proteome</keyword>